<dbReference type="InParanoid" id="A0A061F6D0"/>
<dbReference type="AlphaFoldDB" id="A0A061F6D0"/>
<sequence length="126" mass="14198">MTLPNCNTPSLLGQLQHAKKKPHPLIAATASPAMARVFEKSLTRKDKEKGLMISNTEASLRLLPGHNSPLMVKSANRCMVFEFMVDGESSCIIRGREWREFIGDYNVGSIVTLYREDDDSYKIQVR</sequence>
<dbReference type="EMBL" id="CM001885">
    <property type="protein sequence ID" value="EOY12212.1"/>
    <property type="molecule type" value="Genomic_DNA"/>
</dbReference>
<protein>
    <recommendedName>
        <fullName evidence="3">TF-B3 domain-containing protein</fullName>
    </recommendedName>
</protein>
<gene>
    <name evidence="1" type="ORF">TCM_030782</name>
</gene>
<organism evidence="1 2">
    <name type="scientific">Theobroma cacao</name>
    <name type="common">Cacao</name>
    <name type="synonym">Cocoa</name>
    <dbReference type="NCBI Taxonomy" id="3641"/>
    <lineage>
        <taxon>Eukaryota</taxon>
        <taxon>Viridiplantae</taxon>
        <taxon>Streptophyta</taxon>
        <taxon>Embryophyta</taxon>
        <taxon>Tracheophyta</taxon>
        <taxon>Spermatophyta</taxon>
        <taxon>Magnoliopsida</taxon>
        <taxon>eudicotyledons</taxon>
        <taxon>Gunneridae</taxon>
        <taxon>Pentapetalae</taxon>
        <taxon>rosids</taxon>
        <taxon>malvids</taxon>
        <taxon>Malvales</taxon>
        <taxon>Malvaceae</taxon>
        <taxon>Byttnerioideae</taxon>
        <taxon>Theobroma</taxon>
    </lineage>
</organism>
<accession>A0A061F6D0</accession>
<reference evidence="1 2" key="1">
    <citation type="journal article" date="2013" name="Genome Biol.">
        <title>The genome sequence of the most widely cultivated cacao type and its use to identify candidate genes regulating pod color.</title>
        <authorList>
            <person name="Motamayor J.C."/>
            <person name="Mockaitis K."/>
            <person name="Schmutz J."/>
            <person name="Haiminen N."/>
            <person name="Iii D.L."/>
            <person name="Cornejo O."/>
            <person name="Findley S.D."/>
            <person name="Zheng P."/>
            <person name="Utro F."/>
            <person name="Royaert S."/>
            <person name="Saski C."/>
            <person name="Jenkins J."/>
            <person name="Podicheti R."/>
            <person name="Zhao M."/>
            <person name="Scheffler B.E."/>
            <person name="Stack J.C."/>
            <person name="Feltus F.A."/>
            <person name="Mustiga G.M."/>
            <person name="Amores F."/>
            <person name="Phillips W."/>
            <person name="Marelli J.P."/>
            <person name="May G.D."/>
            <person name="Shapiro H."/>
            <person name="Ma J."/>
            <person name="Bustamante C.D."/>
            <person name="Schnell R.J."/>
            <person name="Main D."/>
            <person name="Gilbert D."/>
            <person name="Parida L."/>
            <person name="Kuhn D.N."/>
        </authorList>
    </citation>
    <scope>NUCLEOTIDE SEQUENCE [LARGE SCALE GENOMIC DNA]</scope>
    <source>
        <strain evidence="2">cv. Matina 1-6</strain>
    </source>
</reference>
<evidence type="ECO:0000313" key="2">
    <source>
        <dbReference type="Proteomes" id="UP000026915"/>
    </source>
</evidence>
<dbReference type="HOGENOM" id="CLU_162318_0_0_1"/>
<name>A0A061F6D0_THECC</name>
<proteinExistence type="predicted"/>
<evidence type="ECO:0000313" key="1">
    <source>
        <dbReference type="EMBL" id="EOY12212.1"/>
    </source>
</evidence>
<keyword evidence="2" id="KW-1185">Reference proteome</keyword>
<dbReference type="Proteomes" id="UP000026915">
    <property type="component" value="Chromosome 7"/>
</dbReference>
<dbReference type="Gramene" id="EOY12212">
    <property type="protein sequence ID" value="EOY12212"/>
    <property type="gene ID" value="TCM_030782"/>
</dbReference>
<evidence type="ECO:0008006" key="3">
    <source>
        <dbReference type="Google" id="ProtNLM"/>
    </source>
</evidence>